<evidence type="ECO:0000313" key="1">
    <source>
        <dbReference type="EMBL" id="OGG51475.1"/>
    </source>
</evidence>
<comment type="caution">
    <text evidence="1">The sequence shown here is derived from an EMBL/GenBank/DDBJ whole genome shotgun (WGS) entry which is preliminary data.</text>
</comment>
<evidence type="ECO:0000313" key="2">
    <source>
        <dbReference type="Proteomes" id="UP000178606"/>
    </source>
</evidence>
<sequence length="142" mass="16788">MAEAENDFVKRVEALAEQDGRYRKEAYLFLYAALEYTVRRLGRDKAQTQAERHVTGQELSRGVAEFAREQYGPMARPVLEHWGVRRTRDFGEMVFLLVNAGMMSKTEQDRIEDFADVYDFGKEFDWRRRGRQKIDLKNIKNM</sequence>
<dbReference type="NCBIfam" id="TIGR04138">
    <property type="entry name" value="Plancto_Ver_chp"/>
    <property type="match status" value="1"/>
</dbReference>
<name>A0A1F6CQQ8_HANXR</name>
<proteinExistence type="predicted"/>
<dbReference type="InterPro" id="IPR026406">
    <property type="entry name" value="Ver/Plancto_CHP"/>
</dbReference>
<organism evidence="1 2">
    <name type="scientific">Handelsmanbacteria sp. (strain RIFCSPLOWO2_12_FULL_64_10)</name>
    <dbReference type="NCBI Taxonomy" id="1817868"/>
    <lineage>
        <taxon>Bacteria</taxon>
        <taxon>Candidatus Handelsmaniibacteriota</taxon>
    </lineage>
</organism>
<reference evidence="1 2" key="1">
    <citation type="journal article" date="2016" name="Nat. Commun.">
        <title>Thousands of microbial genomes shed light on interconnected biogeochemical processes in an aquifer system.</title>
        <authorList>
            <person name="Anantharaman K."/>
            <person name="Brown C.T."/>
            <person name="Hug L.A."/>
            <person name="Sharon I."/>
            <person name="Castelle C.J."/>
            <person name="Probst A.J."/>
            <person name="Thomas B.C."/>
            <person name="Singh A."/>
            <person name="Wilkins M.J."/>
            <person name="Karaoz U."/>
            <person name="Brodie E.L."/>
            <person name="Williams K.H."/>
            <person name="Hubbard S.S."/>
            <person name="Banfield J.F."/>
        </authorList>
    </citation>
    <scope>NUCLEOTIDE SEQUENCE [LARGE SCALE GENOMIC DNA]</scope>
    <source>
        <strain evidence="2">RIFCSPLOWO2_12_FULL_64_10</strain>
    </source>
</reference>
<dbReference type="EMBL" id="MFKF01000183">
    <property type="protein sequence ID" value="OGG51475.1"/>
    <property type="molecule type" value="Genomic_DNA"/>
</dbReference>
<accession>A0A1F6CQQ8</accession>
<dbReference type="AlphaFoldDB" id="A0A1F6CQQ8"/>
<protein>
    <submittedName>
        <fullName evidence="1">Uncharacterized protein</fullName>
    </submittedName>
</protein>
<dbReference type="Proteomes" id="UP000178606">
    <property type="component" value="Unassembled WGS sequence"/>
</dbReference>
<gene>
    <name evidence="1" type="ORF">A3F84_06950</name>
</gene>